<evidence type="ECO:0000256" key="7">
    <source>
        <dbReference type="PROSITE-ProRule" id="PRU01091"/>
    </source>
</evidence>
<dbReference type="InterPro" id="IPR039420">
    <property type="entry name" value="WalR-like"/>
</dbReference>
<evidence type="ECO:0000256" key="3">
    <source>
        <dbReference type="ARBA" id="ARBA00023015"/>
    </source>
</evidence>
<dbReference type="Pfam" id="PF00486">
    <property type="entry name" value="Trans_reg_C"/>
    <property type="match status" value="1"/>
</dbReference>
<keyword evidence="12" id="KW-1185">Reference proteome</keyword>
<keyword evidence="2" id="KW-0902">Two-component regulatory system</keyword>
<dbReference type="SUPFAM" id="SSF46894">
    <property type="entry name" value="C-terminal effector domain of the bipartite response regulators"/>
    <property type="match status" value="1"/>
</dbReference>
<dbReference type="GO" id="GO:0032993">
    <property type="term" value="C:protein-DNA complex"/>
    <property type="evidence" value="ECO:0007669"/>
    <property type="project" value="TreeGrafter"/>
</dbReference>
<evidence type="ECO:0000256" key="1">
    <source>
        <dbReference type="ARBA" id="ARBA00022553"/>
    </source>
</evidence>
<evidence type="ECO:0000256" key="2">
    <source>
        <dbReference type="ARBA" id="ARBA00023012"/>
    </source>
</evidence>
<gene>
    <name evidence="11" type="ORF">SMC5_03665</name>
    <name evidence="10" type="ORF">SMC6_03240</name>
</gene>
<feature type="DNA-binding region" description="OmpR/PhoB-type" evidence="7">
    <location>
        <begin position="50"/>
        <end position="148"/>
    </location>
</feature>
<dbReference type="GO" id="GO:0000156">
    <property type="term" value="F:phosphorelay response regulator activity"/>
    <property type="evidence" value="ECO:0007669"/>
    <property type="project" value="TreeGrafter"/>
</dbReference>
<dbReference type="Proteomes" id="UP000266260">
    <property type="component" value="Unassembled WGS sequence"/>
</dbReference>
<dbReference type="GO" id="GO:0000976">
    <property type="term" value="F:transcription cis-regulatory region binding"/>
    <property type="evidence" value="ECO:0007669"/>
    <property type="project" value="TreeGrafter"/>
</dbReference>
<organism evidence="11 13">
    <name type="scientific">Candidatus Cryosericum odellii</name>
    <dbReference type="NCBI Taxonomy" id="2290917"/>
    <lineage>
        <taxon>Bacteria</taxon>
        <taxon>Pseudomonadati</taxon>
        <taxon>Caldisericota/Cryosericota group</taxon>
        <taxon>Candidatus Cryosericota</taxon>
        <taxon>Candidatus Cryosericia</taxon>
        <taxon>Candidatus Cryosericales</taxon>
        <taxon>Candidatus Cryosericaceae</taxon>
        <taxon>Candidatus Cryosericum</taxon>
    </lineage>
</organism>
<dbReference type="PROSITE" id="PS51755">
    <property type="entry name" value="OMPR_PHOB"/>
    <property type="match status" value="1"/>
</dbReference>
<feature type="domain" description="OmpR/PhoB-type" evidence="9">
    <location>
        <begin position="50"/>
        <end position="148"/>
    </location>
</feature>
<dbReference type="EMBL" id="QXIU01000092">
    <property type="protein sequence ID" value="RIE12523.1"/>
    <property type="molecule type" value="Genomic_DNA"/>
</dbReference>
<evidence type="ECO:0000313" key="11">
    <source>
        <dbReference type="EMBL" id="RIE12523.1"/>
    </source>
</evidence>
<keyword evidence="3" id="KW-0805">Transcription regulation</keyword>
<dbReference type="InterPro" id="IPR036388">
    <property type="entry name" value="WH-like_DNA-bd_sf"/>
</dbReference>
<protein>
    <submittedName>
        <fullName evidence="11">DNA-binding response regulator</fullName>
    </submittedName>
</protein>
<evidence type="ECO:0000256" key="4">
    <source>
        <dbReference type="ARBA" id="ARBA00023125"/>
    </source>
</evidence>
<evidence type="ECO:0000256" key="5">
    <source>
        <dbReference type="ARBA" id="ARBA00023163"/>
    </source>
</evidence>
<dbReference type="SUPFAM" id="SSF52172">
    <property type="entry name" value="CheY-like"/>
    <property type="match status" value="1"/>
</dbReference>
<dbReference type="Gene3D" id="6.10.250.690">
    <property type="match status" value="1"/>
</dbReference>
<keyword evidence="1" id="KW-0597">Phosphoprotein</keyword>
<feature type="domain" description="Response regulatory" evidence="8">
    <location>
        <begin position="1"/>
        <end position="42"/>
    </location>
</feature>
<evidence type="ECO:0000259" key="8">
    <source>
        <dbReference type="PROSITE" id="PS50110"/>
    </source>
</evidence>
<dbReference type="Gene3D" id="1.10.10.10">
    <property type="entry name" value="Winged helix-like DNA-binding domain superfamily/Winged helix DNA-binding domain"/>
    <property type="match status" value="1"/>
</dbReference>
<evidence type="ECO:0000313" key="12">
    <source>
        <dbReference type="Proteomes" id="UP000266260"/>
    </source>
</evidence>
<comment type="caution">
    <text evidence="6">Lacks conserved residue(s) required for the propagation of feature annotation.</text>
</comment>
<dbReference type="GO" id="GO:0005829">
    <property type="term" value="C:cytosol"/>
    <property type="evidence" value="ECO:0007669"/>
    <property type="project" value="TreeGrafter"/>
</dbReference>
<keyword evidence="4 7" id="KW-0238">DNA-binding</keyword>
<proteinExistence type="predicted"/>
<keyword evidence="5" id="KW-0804">Transcription</keyword>
<evidence type="ECO:0000259" key="9">
    <source>
        <dbReference type="PROSITE" id="PS51755"/>
    </source>
</evidence>
<dbReference type="Proteomes" id="UP000266489">
    <property type="component" value="Unassembled WGS sequence"/>
</dbReference>
<accession>A0A398DCX0</accession>
<evidence type="ECO:0000313" key="10">
    <source>
        <dbReference type="EMBL" id="RIE08984.1"/>
    </source>
</evidence>
<reference evidence="12 13" key="1">
    <citation type="submission" date="2018-09" db="EMBL/GenBank/DDBJ databases">
        <title>Discovery and Ecogenomic Context for Candidatus Cryosericales, a Global Caldiserica Order Active in Thawing Permafrost.</title>
        <authorList>
            <person name="Martinez M.A."/>
            <person name="Woodcroft B.J."/>
            <person name="Ignacio Espinoza J.C."/>
            <person name="Zayed A."/>
            <person name="Singleton C.M."/>
            <person name="Boyd J."/>
            <person name="Li Y.-F."/>
            <person name="Purvine S."/>
            <person name="Maughan H."/>
            <person name="Hodgkins S.B."/>
            <person name="Anderson D."/>
            <person name="Sederholm M."/>
            <person name="Temperton B."/>
            <person name="Saleska S.R."/>
            <person name="Tyson G.W."/>
            <person name="Rich V.I."/>
        </authorList>
    </citation>
    <scope>NUCLEOTIDE SEQUENCE [LARGE SCALE GENOMIC DNA]</scope>
    <source>
        <strain evidence="11 13">SMC5</strain>
        <strain evidence="10 12">SMC6</strain>
    </source>
</reference>
<dbReference type="InterPro" id="IPR001867">
    <property type="entry name" value="OmpR/PhoB-type_DNA-bd"/>
</dbReference>
<dbReference type="SMART" id="SM00862">
    <property type="entry name" value="Trans_reg_C"/>
    <property type="match status" value="1"/>
</dbReference>
<dbReference type="InterPro" id="IPR011006">
    <property type="entry name" value="CheY-like_superfamily"/>
</dbReference>
<dbReference type="PANTHER" id="PTHR48111:SF22">
    <property type="entry name" value="REGULATOR OF RPOS"/>
    <property type="match status" value="1"/>
</dbReference>
<accession>A0A398DDE4</accession>
<comment type="caution">
    <text evidence="11">The sequence shown here is derived from an EMBL/GenBank/DDBJ whole genome shotgun (WGS) entry which is preliminary data.</text>
</comment>
<dbReference type="PANTHER" id="PTHR48111">
    <property type="entry name" value="REGULATOR OF RPOS"/>
    <property type="match status" value="1"/>
</dbReference>
<dbReference type="EMBL" id="QXIT01000061">
    <property type="protein sequence ID" value="RIE08984.1"/>
    <property type="molecule type" value="Genomic_DNA"/>
</dbReference>
<dbReference type="CDD" id="cd00383">
    <property type="entry name" value="trans_reg_C"/>
    <property type="match status" value="1"/>
</dbReference>
<dbReference type="InterPro" id="IPR001789">
    <property type="entry name" value="Sig_transdc_resp-reg_receiver"/>
</dbReference>
<name>A0A398DDE4_9BACT</name>
<dbReference type="AlphaFoldDB" id="A0A398DDE4"/>
<evidence type="ECO:0000256" key="6">
    <source>
        <dbReference type="PROSITE-ProRule" id="PRU00169"/>
    </source>
</evidence>
<evidence type="ECO:0000313" key="13">
    <source>
        <dbReference type="Proteomes" id="UP000266489"/>
    </source>
</evidence>
<sequence>MLVLTAVEGVDARLKAFDSGADDYLAKPFAFEELLARIRALLRRGPPSLPGVVCVEALQLDVSSHSCTVAGVTISLTSKEEQLLEYLLCNAGRMVPQEELEQHMWDDRSALWAQTLKVHIHRLRAKIGDNATRPIITTIRGKGYGILTAVSVIPRVSVDQKT</sequence>
<dbReference type="PROSITE" id="PS50110">
    <property type="entry name" value="RESPONSE_REGULATORY"/>
    <property type="match status" value="1"/>
</dbReference>
<dbReference type="GO" id="GO:0006355">
    <property type="term" value="P:regulation of DNA-templated transcription"/>
    <property type="evidence" value="ECO:0007669"/>
    <property type="project" value="InterPro"/>
</dbReference>
<dbReference type="InterPro" id="IPR016032">
    <property type="entry name" value="Sig_transdc_resp-reg_C-effctor"/>
</dbReference>